<keyword evidence="1" id="KW-0812">Transmembrane</keyword>
<comment type="caution">
    <text evidence="2">The sequence shown here is derived from an EMBL/GenBank/DDBJ whole genome shotgun (WGS) entry which is preliminary data.</text>
</comment>
<evidence type="ECO:0000256" key="1">
    <source>
        <dbReference type="SAM" id="Phobius"/>
    </source>
</evidence>
<name>A0ABV5EP40_9MICO</name>
<feature type="transmembrane region" description="Helical" evidence="1">
    <location>
        <begin position="232"/>
        <end position="251"/>
    </location>
</feature>
<evidence type="ECO:0008006" key="4">
    <source>
        <dbReference type="Google" id="ProtNLM"/>
    </source>
</evidence>
<evidence type="ECO:0000313" key="2">
    <source>
        <dbReference type="EMBL" id="MFB8891729.1"/>
    </source>
</evidence>
<feature type="transmembrane region" description="Helical" evidence="1">
    <location>
        <begin position="78"/>
        <end position="99"/>
    </location>
</feature>
<dbReference type="RefSeq" id="WP_378716519.1">
    <property type="nucleotide sequence ID" value="NZ_JBHLHV010000001.1"/>
</dbReference>
<feature type="transmembrane region" description="Helical" evidence="1">
    <location>
        <begin position="111"/>
        <end position="131"/>
    </location>
</feature>
<feature type="transmembrane region" description="Helical" evidence="1">
    <location>
        <begin position="170"/>
        <end position="190"/>
    </location>
</feature>
<feature type="transmembrane region" description="Helical" evidence="1">
    <location>
        <begin position="305"/>
        <end position="323"/>
    </location>
</feature>
<feature type="transmembrane region" description="Helical" evidence="1">
    <location>
        <begin position="363"/>
        <end position="386"/>
    </location>
</feature>
<feature type="transmembrane region" description="Helical" evidence="1">
    <location>
        <begin position="12"/>
        <end position="35"/>
    </location>
</feature>
<dbReference type="EMBL" id="JBHLHV010000001">
    <property type="protein sequence ID" value="MFB8891729.1"/>
    <property type="molecule type" value="Genomic_DNA"/>
</dbReference>
<keyword evidence="3" id="KW-1185">Reference proteome</keyword>
<reference evidence="2 3" key="1">
    <citation type="submission" date="2024-08" db="EMBL/GenBank/DDBJ databases">
        <title>Heavy metals resistant antinobacteria isolated from wastewater.</title>
        <authorList>
            <person name="Roman Ponce B."/>
            <person name="Blanco Mercado M.A."/>
            <person name="Avila Aldana I.N."/>
            <person name="Morales Arrieta S."/>
        </authorList>
    </citation>
    <scope>NUCLEOTIDE SEQUENCE [LARGE SCALE GENOMIC DNA]</scope>
    <source>
        <strain evidence="3">sma-1</strain>
    </source>
</reference>
<keyword evidence="1" id="KW-0472">Membrane</keyword>
<keyword evidence="1" id="KW-1133">Transmembrane helix</keyword>
<sequence length="434" mass="44704">MMRRDYLGRAALAASAMFLPGIGSVVILLIMATAYSDDVQAAIGLGSSTAAIVTVVASGFVVTTIRARTAGRSLQGELTGAVGAAMLLLLASIAIALLSPVLSRSDAGGFFAAYWIATIPATVLTPIGFVFNGAFQALHRDGTNLITAVTGTLVKAAVAVVVVVLGVSPLAAVAAVGATTSIASILGAVVRGFQLARADMISWPMFAAATREALAHPVAVVRSLGERAAASVDGLVFLVTFTTAILVATAHSPADGAVVALSVAVMRSVIVPLKQFGVVGARFVIAERGRERADAMRLSTVQANCFVLLAAIAVALTISRLALPVFDQLGWLVVAMMAVQLLIEPWAGVLYSYRKIALSTAAGLPALVIAYGAVAGPGLALLAVTRSGSAEAIWAVLLATRVIFAILLAWTPRISMPAGPDWRRGVIRRRRDAT</sequence>
<proteinExistence type="predicted"/>
<feature type="transmembrane region" description="Helical" evidence="1">
    <location>
        <begin position="143"/>
        <end position="164"/>
    </location>
</feature>
<organism evidence="2 3">
    <name type="scientific">Microbacterium plantarum</name>
    <dbReference type="NCBI Taxonomy" id="1816425"/>
    <lineage>
        <taxon>Bacteria</taxon>
        <taxon>Bacillati</taxon>
        <taxon>Actinomycetota</taxon>
        <taxon>Actinomycetes</taxon>
        <taxon>Micrococcales</taxon>
        <taxon>Microbacteriaceae</taxon>
        <taxon>Microbacterium</taxon>
    </lineage>
</organism>
<gene>
    <name evidence="2" type="ORF">AB7P39_02610</name>
</gene>
<feature type="transmembrane region" description="Helical" evidence="1">
    <location>
        <begin position="257"/>
        <end position="285"/>
    </location>
</feature>
<evidence type="ECO:0000313" key="3">
    <source>
        <dbReference type="Proteomes" id="UP001589643"/>
    </source>
</evidence>
<feature type="transmembrane region" description="Helical" evidence="1">
    <location>
        <begin position="41"/>
        <end position="66"/>
    </location>
</feature>
<feature type="transmembrane region" description="Helical" evidence="1">
    <location>
        <begin position="392"/>
        <end position="410"/>
    </location>
</feature>
<accession>A0ABV5EP40</accession>
<protein>
    <recommendedName>
        <fullName evidence="4">Membrane protein involved in the export of O-antigen and teichoic acid</fullName>
    </recommendedName>
</protein>
<dbReference type="Proteomes" id="UP001589643">
    <property type="component" value="Unassembled WGS sequence"/>
</dbReference>
<feature type="transmembrane region" description="Helical" evidence="1">
    <location>
        <begin position="329"/>
        <end position="351"/>
    </location>
</feature>